<evidence type="ECO:0000259" key="1">
    <source>
        <dbReference type="Pfam" id="PF13649"/>
    </source>
</evidence>
<sequence length="284" mass="33040">MSKLDKEYFDNDETGEKTITFEDPSDIYDDFYAKIYDQLFSTPERISFEKTMIEANALAAWPIAETKILDACCGTSPHSEWLCKTEVDIVGVDISEAMLTRARQKCSRARFYRGDVSRTETFPPKTFSHAMLLYFSIYQFQNPKLVFDNLYTWMKPGGVLVVHLVNPDKFDPILDAASPFVAFSLQKYSKERVMDSEISFDQFNYKSRFIKDKEKEGATFEEIVTYQDPSKNEGNKYRENKHRMFMPSLDAMMDIIASSGFSRHEMVDMVTAGFEYQYLMFFTK</sequence>
<dbReference type="InterPro" id="IPR029063">
    <property type="entry name" value="SAM-dependent_MTases_sf"/>
</dbReference>
<protein>
    <recommendedName>
        <fullName evidence="1">Methyltransferase domain-containing protein</fullName>
    </recommendedName>
</protein>
<dbReference type="InterPro" id="IPR041698">
    <property type="entry name" value="Methyltransf_25"/>
</dbReference>
<dbReference type="Gene3D" id="3.40.50.150">
    <property type="entry name" value="Vaccinia Virus protein VP39"/>
    <property type="match status" value="1"/>
</dbReference>
<reference evidence="2" key="1">
    <citation type="journal article" date="2020" name="Nature">
        <title>Giant virus diversity and host interactions through global metagenomics.</title>
        <authorList>
            <person name="Schulz F."/>
            <person name="Roux S."/>
            <person name="Paez-Espino D."/>
            <person name="Jungbluth S."/>
            <person name="Walsh D.A."/>
            <person name="Denef V.J."/>
            <person name="McMahon K.D."/>
            <person name="Konstantinidis K.T."/>
            <person name="Eloe-Fadrosh E.A."/>
            <person name="Kyrpides N.C."/>
            <person name="Woyke T."/>
        </authorList>
    </citation>
    <scope>NUCLEOTIDE SEQUENCE</scope>
    <source>
        <strain evidence="2">GVMAG-M-3300023184-50</strain>
    </source>
</reference>
<dbReference type="AlphaFoldDB" id="A0A6C0I5M8"/>
<dbReference type="CDD" id="cd02440">
    <property type="entry name" value="AdoMet_MTases"/>
    <property type="match status" value="1"/>
</dbReference>
<evidence type="ECO:0000313" key="2">
    <source>
        <dbReference type="EMBL" id="QHT88308.1"/>
    </source>
</evidence>
<feature type="domain" description="Methyltransferase" evidence="1">
    <location>
        <begin position="68"/>
        <end position="158"/>
    </location>
</feature>
<name>A0A6C0I5M8_9ZZZZ</name>
<organism evidence="2">
    <name type="scientific">viral metagenome</name>
    <dbReference type="NCBI Taxonomy" id="1070528"/>
    <lineage>
        <taxon>unclassified sequences</taxon>
        <taxon>metagenomes</taxon>
        <taxon>organismal metagenomes</taxon>
    </lineage>
</organism>
<proteinExistence type="predicted"/>
<dbReference type="Pfam" id="PF13649">
    <property type="entry name" value="Methyltransf_25"/>
    <property type="match status" value="1"/>
</dbReference>
<dbReference type="SUPFAM" id="SSF53335">
    <property type="entry name" value="S-adenosyl-L-methionine-dependent methyltransferases"/>
    <property type="match status" value="1"/>
</dbReference>
<accession>A0A6C0I5M8</accession>
<dbReference type="EMBL" id="MN740114">
    <property type="protein sequence ID" value="QHT88308.1"/>
    <property type="molecule type" value="Genomic_DNA"/>
</dbReference>
<dbReference type="PANTHER" id="PTHR43591">
    <property type="entry name" value="METHYLTRANSFERASE"/>
    <property type="match status" value="1"/>
</dbReference>